<dbReference type="EMBL" id="JBHUEN010000016">
    <property type="protein sequence ID" value="MFD1881285.1"/>
    <property type="molecule type" value="Genomic_DNA"/>
</dbReference>
<accession>A0ABW4R5J7</accession>
<name>A0ABW4R5J7_9RHOB</name>
<dbReference type="Proteomes" id="UP001597213">
    <property type="component" value="Unassembled WGS sequence"/>
</dbReference>
<organism evidence="2 3">
    <name type="scientific">Paracoccus pacificus</name>
    <dbReference type="NCBI Taxonomy" id="1463598"/>
    <lineage>
        <taxon>Bacteria</taxon>
        <taxon>Pseudomonadati</taxon>
        <taxon>Pseudomonadota</taxon>
        <taxon>Alphaproteobacteria</taxon>
        <taxon>Rhodobacterales</taxon>
        <taxon>Paracoccaceae</taxon>
        <taxon>Paracoccus</taxon>
    </lineage>
</organism>
<feature type="signal peptide" evidence="1">
    <location>
        <begin position="1"/>
        <end position="23"/>
    </location>
</feature>
<keyword evidence="3" id="KW-1185">Reference proteome</keyword>
<proteinExistence type="predicted"/>
<comment type="caution">
    <text evidence="2">The sequence shown here is derived from an EMBL/GenBank/DDBJ whole genome shotgun (WGS) entry which is preliminary data.</text>
</comment>
<sequence>MRGLLAGLLAILLAVTTPLALQAATSGAASPGTSVAESHVAPLVGECCTASDKTASDKTAHGHCAACVAAIQPAPDPTGPGSPRAVRLRPLSLAAKSAAPRLPIPPPRYSIA</sequence>
<feature type="chain" id="PRO_5045536790" evidence="1">
    <location>
        <begin position="24"/>
        <end position="112"/>
    </location>
</feature>
<dbReference type="RefSeq" id="WP_379141009.1">
    <property type="nucleotide sequence ID" value="NZ_JBHUEN010000016.1"/>
</dbReference>
<evidence type="ECO:0000313" key="3">
    <source>
        <dbReference type="Proteomes" id="UP001597213"/>
    </source>
</evidence>
<protein>
    <submittedName>
        <fullName evidence="2">Uncharacterized protein</fullName>
    </submittedName>
</protein>
<gene>
    <name evidence="2" type="ORF">ACFSCT_06085</name>
</gene>
<keyword evidence="1" id="KW-0732">Signal</keyword>
<reference evidence="3" key="1">
    <citation type="journal article" date="2019" name="Int. J. Syst. Evol. Microbiol.">
        <title>The Global Catalogue of Microorganisms (GCM) 10K type strain sequencing project: providing services to taxonomists for standard genome sequencing and annotation.</title>
        <authorList>
            <consortium name="The Broad Institute Genomics Platform"/>
            <consortium name="The Broad Institute Genome Sequencing Center for Infectious Disease"/>
            <person name="Wu L."/>
            <person name="Ma J."/>
        </authorList>
    </citation>
    <scope>NUCLEOTIDE SEQUENCE [LARGE SCALE GENOMIC DNA]</scope>
    <source>
        <strain evidence="3">CCUG 56029</strain>
    </source>
</reference>
<evidence type="ECO:0000256" key="1">
    <source>
        <dbReference type="SAM" id="SignalP"/>
    </source>
</evidence>
<evidence type="ECO:0000313" key="2">
    <source>
        <dbReference type="EMBL" id="MFD1881285.1"/>
    </source>
</evidence>